<dbReference type="CDD" id="cd06464">
    <property type="entry name" value="ACD_sHsps-like"/>
    <property type="match status" value="1"/>
</dbReference>
<dbReference type="Pfam" id="PF00011">
    <property type="entry name" value="HSP20"/>
    <property type="match status" value="1"/>
</dbReference>
<dbReference type="InterPro" id="IPR002068">
    <property type="entry name" value="A-crystallin/Hsp20_dom"/>
</dbReference>
<accession>A0A4V6MMB7</accession>
<dbReference type="SUPFAM" id="SSF49764">
    <property type="entry name" value="HSP20-like chaperones"/>
    <property type="match status" value="1"/>
</dbReference>
<evidence type="ECO:0000256" key="1">
    <source>
        <dbReference type="PROSITE-ProRule" id="PRU00285"/>
    </source>
</evidence>
<organism evidence="4 5">
    <name type="scientific">Flagellimonas allohymeniacidonis</name>
    <dbReference type="NCBI Taxonomy" id="2517819"/>
    <lineage>
        <taxon>Bacteria</taxon>
        <taxon>Pseudomonadati</taxon>
        <taxon>Bacteroidota</taxon>
        <taxon>Flavobacteriia</taxon>
        <taxon>Flavobacteriales</taxon>
        <taxon>Flavobacteriaceae</taxon>
        <taxon>Flagellimonas</taxon>
    </lineage>
</organism>
<dbReference type="RefSeq" id="WP_130611217.1">
    <property type="nucleotide sequence ID" value="NZ_SGIU01000001.1"/>
</dbReference>
<feature type="domain" description="SHSP" evidence="3">
    <location>
        <begin position="28"/>
        <end position="141"/>
    </location>
</feature>
<proteinExistence type="inferred from homology"/>
<dbReference type="Gene3D" id="2.60.40.790">
    <property type="match status" value="1"/>
</dbReference>
<dbReference type="PANTHER" id="PTHR11527">
    <property type="entry name" value="HEAT-SHOCK PROTEIN 20 FAMILY MEMBER"/>
    <property type="match status" value="1"/>
</dbReference>
<dbReference type="EMBL" id="SGIU01000001">
    <property type="protein sequence ID" value="TAI49400.1"/>
    <property type="molecule type" value="Genomic_DNA"/>
</dbReference>
<comment type="caution">
    <text evidence="4">The sequence shown here is derived from an EMBL/GenBank/DDBJ whole genome shotgun (WGS) entry which is preliminary data.</text>
</comment>
<reference evidence="4 5" key="1">
    <citation type="submission" date="2019-02" db="EMBL/GenBank/DDBJ databases">
        <title>Draft genome sequence of Muricauda sp. 176CP4-71.</title>
        <authorList>
            <person name="Park J.-S."/>
        </authorList>
    </citation>
    <scope>NUCLEOTIDE SEQUENCE [LARGE SCALE GENOMIC DNA]</scope>
    <source>
        <strain evidence="4 5">176CP4-71</strain>
    </source>
</reference>
<sequence>MSIVKRNNPFFPSLVNEFLGPDWFGGVDRWNTDLPAVNIKENDSGFALELAVPGAKKDDFKVEVDNDVLTISSEAKTESEESNENYTRKEFSYTAFKRAFTLPETVDGSKIDAKYESGILTLTLPKKEEALPKPKRLISIG</sequence>
<dbReference type="AlphaFoldDB" id="A0A4V6MMB7"/>
<dbReference type="Proteomes" id="UP000291981">
    <property type="component" value="Unassembled WGS sequence"/>
</dbReference>
<gene>
    <name evidence="4" type="ORF">EW142_06270</name>
</gene>
<evidence type="ECO:0000313" key="4">
    <source>
        <dbReference type="EMBL" id="TAI49400.1"/>
    </source>
</evidence>
<name>A0A4V6MMB7_9FLAO</name>
<evidence type="ECO:0000259" key="3">
    <source>
        <dbReference type="PROSITE" id="PS01031"/>
    </source>
</evidence>
<dbReference type="OrthoDB" id="9814487at2"/>
<protein>
    <submittedName>
        <fullName evidence="4">Hsp20/alpha crystallin family protein</fullName>
    </submittedName>
</protein>
<dbReference type="InterPro" id="IPR008978">
    <property type="entry name" value="HSP20-like_chaperone"/>
</dbReference>
<dbReference type="PROSITE" id="PS01031">
    <property type="entry name" value="SHSP"/>
    <property type="match status" value="1"/>
</dbReference>
<evidence type="ECO:0000256" key="2">
    <source>
        <dbReference type="RuleBase" id="RU003616"/>
    </source>
</evidence>
<keyword evidence="5" id="KW-1185">Reference proteome</keyword>
<dbReference type="InterPro" id="IPR031107">
    <property type="entry name" value="Small_HSP"/>
</dbReference>
<comment type="similarity">
    <text evidence="1 2">Belongs to the small heat shock protein (HSP20) family.</text>
</comment>
<evidence type="ECO:0000313" key="5">
    <source>
        <dbReference type="Proteomes" id="UP000291981"/>
    </source>
</evidence>